<organism evidence="1 2">
    <name type="scientific">Spiribacter insolitus</name>
    <dbReference type="NCBI Taxonomy" id="3122417"/>
    <lineage>
        <taxon>Bacteria</taxon>
        <taxon>Pseudomonadati</taxon>
        <taxon>Pseudomonadota</taxon>
        <taxon>Gammaproteobacteria</taxon>
        <taxon>Chromatiales</taxon>
        <taxon>Ectothiorhodospiraceae</taxon>
        <taxon>Spiribacter</taxon>
    </lineage>
</organism>
<dbReference type="InterPro" id="IPR036249">
    <property type="entry name" value="Thioredoxin-like_sf"/>
</dbReference>
<reference evidence="1 2" key="1">
    <citation type="submission" date="2024-02" db="EMBL/GenBank/DDBJ databases">
        <title>New especies of Spiribacter isolated from saline water.</title>
        <authorList>
            <person name="Leon M.J."/>
            <person name="De La Haba R."/>
            <person name="Sanchez-Porro C."/>
            <person name="Ventosa A."/>
        </authorList>
    </citation>
    <scope>NUCLEOTIDE SEQUENCE [LARGE SCALE GENOMIC DNA]</scope>
    <source>
        <strain evidence="2">ag22IC4-189</strain>
    </source>
</reference>
<keyword evidence="2" id="KW-1185">Reference proteome</keyword>
<dbReference type="Gene3D" id="3.40.30.10">
    <property type="entry name" value="Glutaredoxin"/>
    <property type="match status" value="1"/>
</dbReference>
<name>A0ABV3T8G9_9GAMM</name>
<dbReference type="RefSeq" id="WP_367983326.1">
    <property type="nucleotide sequence ID" value="NZ_JBAKFF010000001.1"/>
</dbReference>
<evidence type="ECO:0000313" key="1">
    <source>
        <dbReference type="EMBL" id="MEX0430533.1"/>
    </source>
</evidence>
<proteinExistence type="predicted"/>
<comment type="caution">
    <text evidence="1">The sequence shown here is derived from an EMBL/GenBank/DDBJ whole genome shotgun (WGS) entry which is preliminary data.</text>
</comment>
<sequence length="78" mass="9029">MGSIRFYTTAGCHLCDEAWQLLEPVVQRRGLTVECVEIMDDTDAEAAYAEFIPVIECPQRPRPLYWPFGMADLYRYLP</sequence>
<dbReference type="InterPro" id="IPR008554">
    <property type="entry name" value="Glutaredoxin-like"/>
</dbReference>
<dbReference type="EMBL" id="JBAKFF010000001">
    <property type="protein sequence ID" value="MEX0430533.1"/>
    <property type="molecule type" value="Genomic_DNA"/>
</dbReference>
<evidence type="ECO:0000313" key="2">
    <source>
        <dbReference type="Proteomes" id="UP001556637"/>
    </source>
</evidence>
<gene>
    <name evidence="1" type="ORF">V6X30_03830</name>
</gene>
<protein>
    <submittedName>
        <fullName evidence="1">Glutaredoxin family protein</fullName>
    </submittedName>
</protein>
<accession>A0ABV3T8G9</accession>
<dbReference type="SUPFAM" id="SSF52833">
    <property type="entry name" value="Thioredoxin-like"/>
    <property type="match status" value="1"/>
</dbReference>
<dbReference type="Proteomes" id="UP001556637">
    <property type="component" value="Unassembled WGS sequence"/>
</dbReference>
<dbReference type="Pfam" id="PF05768">
    <property type="entry name" value="Glrx-like"/>
    <property type="match status" value="1"/>
</dbReference>